<proteinExistence type="predicted"/>
<sequence length="73" mass="8297">MVLISLLDASWDEGSDRDVAPGRRRCSQRIGLKFRKLKATSQTQKQHQILHSSTRVLEVCIASPLYDSREILS</sequence>
<keyword evidence="2" id="KW-1185">Reference proteome</keyword>
<gene>
    <name evidence="1" type="ORF">SISSUDRAFT_1044501</name>
</gene>
<organism evidence="1 2">
    <name type="scientific">Sistotremastrum suecicum HHB10207 ss-3</name>
    <dbReference type="NCBI Taxonomy" id="1314776"/>
    <lineage>
        <taxon>Eukaryota</taxon>
        <taxon>Fungi</taxon>
        <taxon>Dikarya</taxon>
        <taxon>Basidiomycota</taxon>
        <taxon>Agaricomycotina</taxon>
        <taxon>Agaricomycetes</taxon>
        <taxon>Sistotremastrales</taxon>
        <taxon>Sistotremastraceae</taxon>
        <taxon>Sistotremastrum</taxon>
    </lineage>
</organism>
<dbReference type="Proteomes" id="UP000076798">
    <property type="component" value="Unassembled WGS sequence"/>
</dbReference>
<dbReference type="EMBL" id="KV428035">
    <property type="protein sequence ID" value="KZT40264.1"/>
    <property type="molecule type" value="Genomic_DNA"/>
</dbReference>
<reference evidence="1 2" key="1">
    <citation type="journal article" date="2016" name="Mol. Biol. Evol.">
        <title>Comparative Genomics of Early-Diverging Mushroom-Forming Fungi Provides Insights into the Origins of Lignocellulose Decay Capabilities.</title>
        <authorList>
            <person name="Nagy L.G."/>
            <person name="Riley R."/>
            <person name="Tritt A."/>
            <person name="Adam C."/>
            <person name="Daum C."/>
            <person name="Floudas D."/>
            <person name="Sun H."/>
            <person name="Yadav J.S."/>
            <person name="Pangilinan J."/>
            <person name="Larsson K.H."/>
            <person name="Matsuura K."/>
            <person name="Barry K."/>
            <person name="Labutti K."/>
            <person name="Kuo R."/>
            <person name="Ohm R.A."/>
            <person name="Bhattacharya S.S."/>
            <person name="Shirouzu T."/>
            <person name="Yoshinaga Y."/>
            <person name="Martin F.M."/>
            <person name="Grigoriev I.V."/>
            <person name="Hibbett D.S."/>
        </authorList>
    </citation>
    <scope>NUCLEOTIDE SEQUENCE [LARGE SCALE GENOMIC DNA]</scope>
    <source>
        <strain evidence="1 2">HHB10207 ss-3</strain>
    </source>
</reference>
<name>A0A166F4B9_9AGAM</name>
<accession>A0A166F4B9</accession>
<evidence type="ECO:0000313" key="2">
    <source>
        <dbReference type="Proteomes" id="UP000076798"/>
    </source>
</evidence>
<dbReference type="AlphaFoldDB" id="A0A166F4B9"/>
<evidence type="ECO:0000313" key="1">
    <source>
        <dbReference type="EMBL" id="KZT40264.1"/>
    </source>
</evidence>
<protein>
    <submittedName>
        <fullName evidence="1">Uncharacterized protein</fullName>
    </submittedName>
</protein>